<sequence length="78" mass="8689">MRLLIPVMFLFLLFTFNVVCAVQKGSFINKDAVLASGSSATVRSAGCEKQRGECKRRSGEFEATVFENEDYVYTNSLP</sequence>
<accession>A0ACB0M554</accession>
<gene>
    <name evidence="1" type="ORF">MILVUS5_LOCUS39587</name>
</gene>
<proteinExistence type="predicted"/>
<comment type="caution">
    <text evidence="1">The sequence shown here is derived from an EMBL/GenBank/DDBJ whole genome shotgun (WGS) entry which is preliminary data.</text>
</comment>
<organism evidence="1 2">
    <name type="scientific">Trifolium pratense</name>
    <name type="common">Red clover</name>
    <dbReference type="NCBI Taxonomy" id="57577"/>
    <lineage>
        <taxon>Eukaryota</taxon>
        <taxon>Viridiplantae</taxon>
        <taxon>Streptophyta</taxon>
        <taxon>Embryophyta</taxon>
        <taxon>Tracheophyta</taxon>
        <taxon>Spermatophyta</taxon>
        <taxon>Magnoliopsida</taxon>
        <taxon>eudicotyledons</taxon>
        <taxon>Gunneridae</taxon>
        <taxon>Pentapetalae</taxon>
        <taxon>rosids</taxon>
        <taxon>fabids</taxon>
        <taxon>Fabales</taxon>
        <taxon>Fabaceae</taxon>
        <taxon>Papilionoideae</taxon>
        <taxon>50 kb inversion clade</taxon>
        <taxon>NPAAA clade</taxon>
        <taxon>Hologalegina</taxon>
        <taxon>IRL clade</taxon>
        <taxon>Trifolieae</taxon>
        <taxon>Trifolium</taxon>
    </lineage>
</organism>
<dbReference type="Proteomes" id="UP001177021">
    <property type="component" value="Unassembled WGS sequence"/>
</dbReference>
<dbReference type="EMBL" id="CASHSV030000823">
    <property type="protein sequence ID" value="CAJ2676986.1"/>
    <property type="molecule type" value="Genomic_DNA"/>
</dbReference>
<name>A0ACB0M554_TRIPR</name>
<protein>
    <submittedName>
        <fullName evidence="1">Uncharacterized protein</fullName>
    </submittedName>
</protein>
<evidence type="ECO:0000313" key="1">
    <source>
        <dbReference type="EMBL" id="CAJ2676986.1"/>
    </source>
</evidence>
<evidence type="ECO:0000313" key="2">
    <source>
        <dbReference type="Proteomes" id="UP001177021"/>
    </source>
</evidence>
<reference evidence="1" key="1">
    <citation type="submission" date="2023-10" db="EMBL/GenBank/DDBJ databases">
        <authorList>
            <person name="Rodriguez Cubillos JULIANA M."/>
            <person name="De Vega J."/>
        </authorList>
    </citation>
    <scope>NUCLEOTIDE SEQUENCE</scope>
</reference>
<keyword evidence="2" id="KW-1185">Reference proteome</keyword>